<evidence type="ECO:0000313" key="2">
    <source>
        <dbReference type="Proteomes" id="UP000738517"/>
    </source>
</evidence>
<reference evidence="1 2" key="1">
    <citation type="journal article" date="2017" name="Int. J. Syst. Evol. Microbiol.">
        <title>Photobacterium alginatilyticum sp. nov., a marine bacterium isolated from bottom seawater.</title>
        <authorList>
            <person name="Wang X."/>
            <person name="Wang Y."/>
            <person name="Yang X."/>
            <person name="Sun H."/>
            <person name="Li B."/>
            <person name="Zhang X.H."/>
        </authorList>
    </citation>
    <scope>NUCLEOTIDE SEQUENCE [LARGE SCALE GENOMIC DNA]</scope>
    <source>
        <strain evidence="1 2">P03D4</strain>
    </source>
</reference>
<protein>
    <submittedName>
        <fullName evidence="1">Uncharacterized protein</fullName>
    </submittedName>
</protein>
<keyword evidence="2" id="KW-1185">Reference proteome</keyword>
<accession>A0ABW9YDJ3</accession>
<comment type="caution">
    <text evidence="1">The sequence shown here is derived from an EMBL/GenBank/DDBJ whole genome shotgun (WGS) entry which is preliminary data.</text>
</comment>
<dbReference type="Proteomes" id="UP000738517">
    <property type="component" value="Unassembled WGS sequence"/>
</dbReference>
<proteinExistence type="predicted"/>
<dbReference type="EMBL" id="RSEJ01000003">
    <property type="protein sequence ID" value="NBI51830.1"/>
    <property type="molecule type" value="Genomic_DNA"/>
</dbReference>
<gene>
    <name evidence="1" type="ORF">EIZ48_04485</name>
</gene>
<evidence type="ECO:0000313" key="1">
    <source>
        <dbReference type="EMBL" id="NBI51830.1"/>
    </source>
</evidence>
<name>A0ABW9YDJ3_9GAMM</name>
<organism evidence="1 2">
    <name type="scientific">Photobacterium alginatilyticum</name>
    <dbReference type="NCBI Taxonomy" id="1775171"/>
    <lineage>
        <taxon>Bacteria</taxon>
        <taxon>Pseudomonadati</taxon>
        <taxon>Pseudomonadota</taxon>
        <taxon>Gammaproteobacteria</taxon>
        <taxon>Vibrionales</taxon>
        <taxon>Vibrionaceae</taxon>
        <taxon>Photobacterium</taxon>
    </lineage>
</organism>
<sequence>MLQHQCRKVIRRHFLFASLPSK</sequence>